<dbReference type="InterPro" id="IPR011990">
    <property type="entry name" value="TPR-like_helical_dom_sf"/>
</dbReference>
<feature type="compositionally biased region" description="Basic and acidic residues" evidence="4">
    <location>
        <begin position="446"/>
        <end position="456"/>
    </location>
</feature>
<feature type="compositionally biased region" description="Polar residues" evidence="4">
    <location>
        <begin position="23"/>
        <end position="32"/>
    </location>
</feature>
<comment type="subcellular location">
    <subcellularLocation>
        <location evidence="1">Nucleus</location>
    </subcellularLocation>
</comment>
<evidence type="ECO:0000256" key="4">
    <source>
        <dbReference type="SAM" id="MobiDB-lite"/>
    </source>
</evidence>
<comment type="similarity">
    <text evidence="2">Belongs to the NRDE2 family.</text>
</comment>
<keyword evidence="3" id="KW-0539">Nucleus</keyword>
<evidence type="ECO:0000256" key="2">
    <source>
        <dbReference type="ARBA" id="ARBA00009265"/>
    </source>
</evidence>
<organism evidence="5 6">
    <name type="scientific">Entomortierella parvispora</name>
    <dbReference type="NCBI Taxonomy" id="205924"/>
    <lineage>
        <taxon>Eukaryota</taxon>
        <taxon>Fungi</taxon>
        <taxon>Fungi incertae sedis</taxon>
        <taxon>Mucoromycota</taxon>
        <taxon>Mortierellomycotina</taxon>
        <taxon>Mortierellomycetes</taxon>
        <taxon>Mortierellales</taxon>
        <taxon>Mortierellaceae</taxon>
        <taxon>Entomortierella</taxon>
    </lineage>
</organism>
<accession>A0A9P3LWW4</accession>
<dbReference type="OrthoDB" id="297219at2759"/>
<proteinExistence type="inferred from homology"/>
<dbReference type="Proteomes" id="UP000827284">
    <property type="component" value="Unassembled WGS sequence"/>
</dbReference>
<dbReference type="InterPro" id="IPR003107">
    <property type="entry name" value="HAT"/>
</dbReference>
<feature type="compositionally biased region" description="Low complexity" evidence="4">
    <location>
        <begin position="60"/>
        <end position="74"/>
    </location>
</feature>
<reference evidence="5" key="1">
    <citation type="submission" date="2021-11" db="EMBL/GenBank/DDBJ databases">
        <authorList>
            <person name="Herlambang A."/>
            <person name="Guo Y."/>
            <person name="Takashima Y."/>
            <person name="Nishizawa T."/>
        </authorList>
    </citation>
    <scope>NUCLEOTIDE SEQUENCE</scope>
    <source>
        <strain evidence="5">E1425</strain>
    </source>
</reference>
<sequence>MSDDPPKSQFSAEMLDSLDVRNSKSSARTTDIPTFATPFAATTAPPPKFDSFPDFALPKPTVSTAPPSFSSFPADTLFQIPAPQLEKQREKSSGKEKSAKSSSRDESWKSKPSEIEDSSDKRLRSESGDKSRHDDSDRKAKDKNKDRRPEDDRRDSLHVRDRYNERRYGGDRSDRLRDRDRHRERRHDDSRRDSPRDSDRSRDKQRDTERGDRPAGRTREGYRAREHEEKRSSSSYSSSKHGQSGGSTERSPRERDRGYSPDRKRSRYSNDNDEARLSARRNRDQERNRITNVNEASHETQQRKTAPPQKPAQKTGWGERNIQKVQKPGEWVMDVKGDQNNIRFGGANLLEVPKYTRAGNGRVLGLPDSVKIDFEKSREIGFKQIVMRTGGRSSKSMRYSDNHATWRDQSHEYKRISRAKAEELARKLNLHLENSSYISLNVRPESSGKSDKKGDSDSDGESLEESQKKVDYRDIHGKSVYKEEDEDLLQTTSDQEEECAESAMDVLIRRRMMLDAELRKDPKHPAKWLEFIAVGDEIDLITSRRSTAAASGHSTGHTEIKLSIFERALESNPTDPDLLLHYMNTCRLCWEPAKVLTKWDELLQSTLVQKSWPGLWIEYLDFRQRHFLSFSVKSFIEVLQDALEKLGLLVRSTRMDAERTGTALSSDARTLLVKLECVMVHVMARAWSFLKQAGYVERSQAILQAQVEFLFNMPAGLESEPWFIQIGSLEEYWDSELPRFGEKDAKGWSHYVTEEDEVNMENLLEKAKLPEKDAPSDELVRALAEDDMDRYQYGRWAKLEKGLNASCWFPIRTTEDLPDELEDDPYGIIIFDDIRPFIVPLHSIEARHQFLDCMYSFLGLPLNSLGSSNNPQKSALRDSAYQPYFHDGLLLNLGMDIQSNYGMNPGLKNFFPAVITKEQSVQRVLREIENLNMDVEMEERDWSCVWKTPVKLYPQGTGNLFGELGNIGSGSRQVTYPWSTVTSDEEVQWTNKIFVRNTFQQLVDIVPLPKAKRESLLHYYLMYENLEAPTGSKGQKLAKKYLKIDRMDLELWNAYAQAEKMLGRINEARKVYSTVISMYRSFPQEHQVRSPLIYRYFAELEWEQGRPAVALEILLSFAEGSEVDLSVSEKAPKPSPTRLIKARQFYSQKVARLDLGKSSSVSDGNTIGGKWFEPQLDVVVCHAWFEYLSVYVPVTASAPGSGSAIDGGIKVFEGVIQGLDFRNPEAEISSTDPFLSSSSGSFLSRVASVTSAGIATATASPVKRKVCVGVEAEMVWIQMAKMVYFHSLQATSSKSSTGTGGYQPRDLRRIVHSGLERFPNCAILQSLFFWTEAKQRIHGRVRTWVLDQVSDRSHNQISASTTAAPGTSGQKLLPSSTIRSSKASLWIFGLFYELWQQEPYNPHMVRSLLESALDSSKSTSFNSSPNLWMIYIELELRESARQRELVVSSKKDKGKKDQKKSKIGPGLLEPSTKPKQLLMRALNDCPWCKDLYLLAFEPRMRHLFSIDELDQLYQTMLEKEIRIRHEIPERAPRPEPTKDSLVVREDSDMSDSD</sequence>
<feature type="compositionally biased region" description="Basic and acidic residues" evidence="4">
    <location>
        <begin position="250"/>
        <end position="289"/>
    </location>
</feature>
<dbReference type="SUPFAM" id="SSF48452">
    <property type="entry name" value="TPR-like"/>
    <property type="match status" value="2"/>
</dbReference>
<feature type="region of interest" description="Disordered" evidence="4">
    <location>
        <begin position="1447"/>
        <end position="1471"/>
    </location>
</feature>
<evidence type="ECO:0000313" key="6">
    <source>
        <dbReference type="Proteomes" id="UP000827284"/>
    </source>
</evidence>
<feature type="region of interest" description="Disordered" evidence="4">
    <location>
        <begin position="1"/>
        <end position="321"/>
    </location>
</feature>
<dbReference type="Pfam" id="PF08424">
    <property type="entry name" value="NRDE-2"/>
    <property type="match status" value="1"/>
</dbReference>
<keyword evidence="6" id="KW-1185">Reference proteome</keyword>
<protein>
    <submittedName>
        <fullName evidence="5">Uncharacterized protein</fullName>
    </submittedName>
</protein>
<comment type="caution">
    <text evidence="5">The sequence shown here is derived from an EMBL/GenBank/DDBJ whole genome shotgun (WGS) entry which is preliminary data.</text>
</comment>
<dbReference type="PANTHER" id="PTHR13471:SF0">
    <property type="entry name" value="NUCLEAR EXOSOME REGULATOR NRDE2"/>
    <property type="match status" value="1"/>
</dbReference>
<dbReference type="GO" id="GO:0006396">
    <property type="term" value="P:RNA processing"/>
    <property type="evidence" value="ECO:0007669"/>
    <property type="project" value="InterPro"/>
</dbReference>
<gene>
    <name evidence="5" type="ORF">EMPS_05836</name>
</gene>
<dbReference type="GO" id="GO:1902369">
    <property type="term" value="P:negative regulation of RNA catabolic process"/>
    <property type="evidence" value="ECO:0007669"/>
    <property type="project" value="TreeGrafter"/>
</dbReference>
<feature type="compositionally biased region" description="Basic and acidic residues" evidence="4">
    <location>
        <begin position="86"/>
        <end position="232"/>
    </location>
</feature>
<evidence type="ECO:0000256" key="3">
    <source>
        <dbReference type="ARBA" id="ARBA00023242"/>
    </source>
</evidence>
<feature type="region of interest" description="Disordered" evidence="4">
    <location>
        <begin position="441"/>
        <end position="496"/>
    </location>
</feature>
<name>A0A9P3LWW4_9FUNG</name>
<feature type="region of interest" description="Disordered" evidence="4">
    <location>
        <begin position="1527"/>
        <end position="1553"/>
    </location>
</feature>
<dbReference type="Gene3D" id="1.25.40.10">
    <property type="entry name" value="Tetratricopeptide repeat domain"/>
    <property type="match status" value="2"/>
</dbReference>
<dbReference type="InterPro" id="IPR013633">
    <property type="entry name" value="NRDE-2"/>
</dbReference>
<feature type="compositionally biased region" description="Low complexity" evidence="4">
    <location>
        <begin position="33"/>
        <end position="43"/>
    </location>
</feature>
<evidence type="ECO:0000313" key="5">
    <source>
        <dbReference type="EMBL" id="GJJ73478.1"/>
    </source>
</evidence>
<dbReference type="GO" id="GO:0071013">
    <property type="term" value="C:catalytic step 2 spliceosome"/>
    <property type="evidence" value="ECO:0007669"/>
    <property type="project" value="TreeGrafter"/>
</dbReference>
<dbReference type="SMART" id="SM00386">
    <property type="entry name" value="HAT"/>
    <property type="match status" value="3"/>
</dbReference>
<reference evidence="5" key="2">
    <citation type="journal article" date="2022" name="Microbiol. Resour. Announc.">
        <title>Whole-Genome Sequence of Entomortierella parvispora E1425, a Mucoromycotan Fungus Associated with Burkholderiaceae-Related Endosymbiotic Bacteria.</title>
        <authorList>
            <person name="Herlambang A."/>
            <person name="Guo Y."/>
            <person name="Takashima Y."/>
            <person name="Narisawa K."/>
            <person name="Ohta H."/>
            <person name="Nishizawa T."/>
        </authorList>
    </citation>
    <scope>NUCLEOTIDE SEQUENCE</scope>
    <source>
        <strain evidence="5">E1425</strain>
    </source>
</reference>
<dbReference type="EMBL" id="BQFW01000008">
    <property type="protein sequence ID" value="GJJ73478.1"/>
    <property type="molecule type" value="Genomic_DNA"/>
</dbReference>
<feature type="compositionally biased region" description="Basic and acidic residues" evidence="4">
    <location>
        <begin position="1527"/>
        <end position="1547"/>
    </location>
</feature>
<feature type="compositionally biased region" description="Acidic residues" evidence="4">
    <location>
        <begin position="483"/>
        <end position="496"/>
    </location>
</feature>
<dbReference type="GO" id="GO:0031048">
    <property type="term" value="P:regulatory ncRNA-mediated heterochromatin formation"/>
    <property type="evidence" value="ECO:0007669"/>
    <property type="project" value="TreeGrafter"/>
</dbReference>
<feature type="compositionally biased region" description="Basic and acidic residues" evidence="4">
    <location>
        <begin position="465"/>
        <end position="482"/>
    </location>
</feature>
<evidence type="ECO:0000256" key="1">
    <source>
        <dbReference type="ARBA" id="ARBA00004123"/>
    </source>
</evidence>
<feature type="compositionally biased region" description="Low complexity" evidence="4">
    <location>
        <begin position="233"/>
        <end position="242"/>
    </location>
</feature>
<dbReference type="PANTHER" id="PTHR13471">
    <property type="entry name" value="TETRATRICOPEPTIDE-LIKE HELICAL"/>
    <property type="match status" value="1"/>
</dbReference>